<keyword evidence="6" id="KW-1185">Reference proteome</keyword>
<dbReference type="Gene3D" id="2.30.30.40">
    <property type="entry name" value="SH3 Domains"/>
    <property type="match status" value="1"/>
</dbReference>
<dbReference type="PANTHER" id="PTHR47775">
    <property type="entry name" value="BUD SITE SELECTION PROTEIN 14"/>
    <property type="match status" value="1"/>
</dbReference>
<dbReference type="AlphaFoldDB" id="A0A1E3QDF6"/>
<feature type="compositionally biased region" description="Polar residues" evidence="3">
    <location>
        <begin position="89"/>
        <end position="104"/>
    </location>
</feature>
<dbReference type="GO" id="GO:0030950">
    <property type="term" value="P:establishment or maintenance of actin cytoskeleton polarity"/>
    <property type="evidence" value="ECO:0007669"/>
    <property type="project" value="TreeGrafter"/>
</dbReference>
<feature type="region of interest" description="Disordered" evidence="3">
    <location>
        <begin position="553"/>
        <end position="633"/>
    </location>
</feature>
<feature type="region of interest" description="Disordered" evidence="3">
    <location>
        <begin position="274"/>
        <end position="300"/>
    </location>
</feature>
<dbReference type="EMBL" id="KV454290">
    <property type="protein sequence ID" value="ODQ75706.1"/>
    <property type="molecule type" value="Genomic_DNA"/>
</dbReference>
<feature type="region of interest" description="Disordered" evidence="3">
    <location>
        <begin position="76"/>
        <end position="104"/>
    </location>
</feature>
<dbReference type="SMART" id="SM00326">
    <property type="entry name" value="SH3"/>
    <property type="match status" value="1"/>
</dbReference>
<keyword evidence="1 2" id="KW-0728">SH3 domain</keyword>
<feature type="compositionally biased region" description="Low complexity" evidence="3">
    <location>
        <begin position="837"/>
        <end position="848"/>
    </location>
</feature>
<dbReference type="Proteomes" id="UP000094385">
    <property type="component" value="Unassembled WGS sequence"/>
</dbReference>
<feature type="compositionally biased region" description="Basic residues" evidence="3">
    <location>
        <begin position="284"/>
        <end position="293"/>
    </location>
</feature>
<dbReference type="GO" id="GO:0008104">
    <property type="term" value="P:intracellular protein localization"/>
    <property type="evidence" value="ECO:0007669"/>
    <property type="project" value="TreeGrafter"/>
</dbReference>
<reference evidence="5 6" key="1">
    <citation type="journal article" date="2016" name="Proc. Natl. Acad. Sci. U.S.A.">
        <title>Comparative genomics of biotechnologically important yeasts.</title>
        <authorList>
            <person name="Riley R."/>
            <person name="Haridas S."/>
            <person name="Wolfe K.H."/>
            <person name="Lopes M.R."/>
            <person name="Hittinger C.T."/>
            <person name="Goeker M."/>
            <person name="Salamov A.A."/>
            <person name="Wisecaver J.H."/>
            <person name="Long T.M."/>
            <person name="Calvey C.H."/>
            <person name="Aerts A.L."/>
            <person name="Barry K.W."/>
            <person name="Choi C."/>
            <person name="Clum A."/>
            <person name="Coughlan A.Y."/>
            <person name="Deshpande S."/>
            <person name="Douglass A.P."/>
            <person name="Hanson S.J."/>
            <person name="Klenk H.-P."/>
            <person name="LaButti K.M."/>
            <person name="Lapidus A."/>
            <person name="Lindquist E.A."/>
            <person name="Lipzen A.M."/>
            <person name="Meier-Kolthoff J.P."/>
            <person name="Ohm R.A."/>
            <person name="Otillar R.P."/>
            <person name="Pangilinan J.L."/>
            <person name="Peng Y."/>
            <person name="Rokas A."/>
            <person name="Rosa C.A."/>
            <person name="Scheuner C."/>
            <person name="Sibirny A.A."/>
            <person name="Slot J.C."/>
            <person name="Stielow J.B."/>
            <person name="Sun H."/>
            <person name="Kurtzman C.P."/>
            <person name="Blackwell M."/>
            <person name="Grigoriev I.V."/>
            <person name="Jeffries T.W."/>
        </authorList>
    </citation>
    <scope>NUCLEOTIDE SEQUENCE [LARGE SCALE GENOMIC DNA]</scope>
    <source>
        <strain evidence="5 6">NRRL Y-11557</strain>
    </source>
</reference>
<gene>
    <name evidence="5" type="ORF">LIPSTDRAFT_25535</name>
</gene>
<feature type="region of interest" description="Disordered" evidence="3">
    <location>
        <begin position="819"/>
        <end position="864"/>
    </location>
</feature>
<dbReference type="InterPro" id="IPR036028">
    <property type="entry name" value="SH3-like_dom_sf"/>
</dbReference>
<feature type="compositionally biased region" description="Polar residues" evidence="3">
    <location>
        <begin position="819"/>
        <end position="836"/>
    </location>
</feature>
<protein>
    <recommendedName>
        <fullName evidence="4">SH3 domain-containing protein</fullName>
    </recommendedName>
</protein>
<dbReference type="SUPFAM" id="SSF50044">
    <property type="entry name" value="SH3-domain"/>
    <property type="match status" value="1"/>
</dbReference>
<feature type="compositionally biased region" description="Acidic residues" evidence="3">
    <location>
        <begin position="324"/>
        <end position="351"/>
    </location>
</feature>
<evidence type="ECO:0000313" key="5">
    <source>
        <dbReference type="EMBL" id="ODQ75706.1"/>
    </source>
</evidence>
<feature type="region of interest" description="Disordered" evidence="3">
    <location>
        <begin position="664"/>
        <end position="732"/>
    </location>
</feature>
<evidence type="ECO:0000256" key="2">
    <source>
        <dbReference type="PROSITE-ProRule" id="PRU00192"/>
    </source>
</evidence>
<feature type="compositionally biased region" description="Low complexity" evidence="3">
    <location>
        <begin position="664"/>
        <end position="676"/>
    </location>
</feature>
<dbReference type="PROSITE" id="PS50002">
    <property type="entry name" value="SH3"/>
    <property type="match status" value="1"/>
</dbReference>
<proteinExistence type="predicted"/>
<dbReference type="OrthoDB" id="196165at2759"/>
<name>A0A1E3QDF6_LIPST</name>
<evidence type="ECO:0000256" key="3">
    <source>
        <dbReference type="SAM" id="MobiDB-lite"/>
    </source>
</evidence>
<feature type="compositionally biased region" description="Basic and acidic residues" evidence="3">
    <location>
        <begin position="850"/>
        <end position="862"/>
    </location>
</feature>
<organism evidence="5 6">
    <name type="scientific">Lipomyces starkeyi NRRL Y-11557</name>
    <dbReference type="NCBI Taxonomy" id="675824"/>
    <lineage>
        <taxon>Eukaryota</taxon>
        <taxon>Fungi</taxon>
        <taxon>Dikarya</taxon>
        <taxon>Ascomycota</taxon>
        <taxon>Saccharomycotina</taxon>
        <taxon>Lipomycetes</taxon>
        <taxon>Lipomycetales</taxon>
        <taxon>Lipomycetaceae</taxon>
        <taxon>Lipomyces</taxon>
    </lineage>
</organism>
<feature type="compositionally biased region" description="Polar residues" evidence="3">
    <location>
        <begin position="677"/>
        <end position="699"/>
    </location>
</feature>
<accession>A0A1E3QDF6</accession>
<dbReference type="GO" id="GO:0051286">
    <property type="term" value="C:cell tip"/>
    <property type="evidence" value="ECO:0007669"/>
    <property type="project" value="TreeGrafter"/>
</dbReference>
<dbReference type="InterPro" id="IPR001452">
    <property type="entry name" value="SH3_domain"/>
</dbReference>
<evidence type="ECO:0000256" key="1">
    <source>
        <dbReference type="ARBA" id="ARBA00022443"/>
    </source>
</evidence>
<feature type="compositionally biased region" description="Polar residues" evidence="3">
    <location>
        <begin position="561"/>
        <end position="570"/>
    </location>
</feature>
<feature type="region of interest" description="Disordered" evidence="3">
    <location>
        <begin position="324"/>
        <end position="352"/>
    </location>
</feature>
<dbReference type="PANTHER" id="PTHR47775:SF1">
    <property type="entry name" value="BUD SITE SELECTION PROTEIN 14"/>
    <property type="match status" value="1"/>
</dbReference>
<evidence type="ECO:0000259" key="4">
    <source>
        <dbReference type="PROSITE" id="PS50002"/>
    </source>
</evidence>
<feature type="compositionally biased region" description="Low complexity" evidence="3">
    <location>
        <begin position="578"/>
        <end position="587"/>
    </location>
</feature>
<dbReference type="InterPro" id="IPR053039">
    <property type="entry name" value="Polarity_Bud-Selection_Reg"/>
</dbReference>
<feature type="domain" description="SH3" evidence="4">
    <location>
        <begin position="193"/>
        <end position="254"/>
    </location>
</feature>
<evidence type="ECO:0000313" key="6">
    <source>
        <dbReference type="Proteomes" id="UP000094385"/>
    </source>
</evidence>
<sequence length="932" mass="101746">MVLLLTSASESSSTLQGMIRADRAAAAVAAQDAFSDSTQQYVSKILDTTMHVVEPEKLIYNDDDDDEELDVVDVDECSGDGSRDETENEVSFSTGFDDSMTTHYPNDREAEVHEEDLDDVPEMADDITTDLSESRKIILTEYDMDESTEAEPIHDNREANIADYDDDVEEDEQEEDGRFELSSSPSIQDESDIDLSLVYALHTFKATQNGHADAVKGDAMVLLDDSNEYWWLVRMIKDSTVGYLPAEKIETPSERLARLNKHRNIDIVANDIPSTRTSSERSRNPLKRFRPKKAAAAAPLTTSNKTVSFTAPTFYDPPEGYYISDDEGEMGDEDSETDEDDETDEEMEQEQENVNVNIVQEVVITDQSIEHAPDGVEEMVEITELDITHTDDDDDDDDEQTLDADTTLRDDMDVDNASAYTDIHIDVAVDPYDGDVGCEISVRAVEVEVLSPNTDDDTTTFLDTQSMPAEDVVSSTVEQAAADEIRVGIVAVESAVSQAASIPRSKDTMQLSAIAFEVGAEPAPESAGSSAATSMTYMAPSPLSYKTQRHVFQHPLPPSHASGSLHQLAQRSLPDAQSPPSSTPTTSGLPPVLHQPAATPTKADPVSDMRGRKWTASSRTKLRRKEPNGLLNTKSSLDKLSLRYRINGGNGVLGNIFKKKTSQSSTSLASLESNATIQARPSISSEETSVRSRTPSALSVSVRAVEGGNSEVQNAASGSLGEQKEDKESLRPSYDKIFARRSRTPTYDSMYSDTSTAIMQPFAGYGGYETESLNERKCSSVDDNLDAIDGAHVQDDTVTTEATQDDTFYSATNLLASYRGSNSSDDGASTVGSSTESSGARDSSSQSSPPHERNAAFERHSDDDIDADQQVPADEDLVSLMLHAASRNEIVHPALASSFRDATRVVDLTASKLDALLFQWWEARREVSAPPM</sequence>
<dbReference type="Pfam" id="PF00018">
    <property type="entry name" value="SH3_1"/>
    <property type="match status" value="1"/>
</dbReference>
<dbReference type="GO" id="GO:0015630">
    <property type="term" value="C:microtubule cytoskeleton"/>
    <property type="evidence" value="ECO:0007669"/>
    <property type="project" value="TreeGrafter"/>
</dbReference>
<dbReference type="STRING" id="675824.A0A1E3QDF6"/>
<feature type="compositionally biased region" description="Basic and acidic residues" evidence="3">
    <location>
        <begin position="722"/>
        <end position="732"/>
    </location>
</feature>